<dbReference type="InterPro" id="IPR012844">
    <property type="entry name" value="DhaM_N"/>
</dbReference>
<proteinExistence type="predicted"/>
<evidence type="ECO:0000256" key="1">
    <source>
        <dbReference type="ARBA" id="ARBA00001113"/>
    </source>
</evidence>
<evidence type="ECO:0000313" key="7">
    <source>
        <dbReference type="EMBL" id="MEO1771514.1"/>
    </source>
</evidence>
<dbReference type="Proteomes" id="UP000664357">
    <property type="component" value="Unassembled WGS sequence"/>
</dbReference>
<dbReference type="SUPFAM" id="SSF53062">
    <property type="entry name" value="PTS system fructose IIA component-like"/>
    <property type="match status" value="1"/>
</dbReference>
<dbReference type="NCBIfam" id="TIGR02364">
    <property type="entry name" value="dha_pts"/>
    <property type="match status" value="1"/>
</dbReference>
<evidence type="ECO:0000256" key="2">
    <source>
        <dbReference type="ARBA" id="ARBA00002788"/>
    </source>
</evidence>
<keyword evidence="4" id="KW-0808">Transferase</keyword>
<organism evidence="7 8">
    <name type="scientific">Candidatus Enterococcus ferrettii</name>
    <dbReference type="NCBI Taxonomy" id="2815324"/>
    <lineage>
        <taxon>Bacteria</taxon>
        <taxon>Bacillati</taxon>
        <taxon>Bacillota</taxon>
        <taxon>Bacilli</taxon>
        <taxon>Lactobacillales</taxon>
        <taxon>Enterococcaceae</taxon>
        <taxon>Enterococcus</taxon>
    </lineage>
</organism>
<dbReference type="PANTHER" id="PTHR38594">
    <property type="entry name" value="PEP-DEPENDENT DIHYDROXYACETONE KINASE, PHOSPHORYL DONOR SUBUNIT DHAM"/>
    <property type="match status" value="1"/>
</dbReference>
<dbReference type="EMBL" id="JAFREL020000003">
    <property type="protein sequence ID" value="MEO1771514.1"/>
    <property type="molecule type" value="Genomic_DNA"/>
</dbReference>
<evidence type="ECO:0000256" key="3">
    <source>
        <dbReference type="ARBA" id="ARBA00012095"/>
    </source>
</evidence>
<evidence type="ECO:0000259" key="6">
    <source>
        <dbReference type="PROSITE" id="PS51096"/>
    </source>
</evidence>
<keyword evidence="7" id="KW-0418">Kinase</keyword>
<comment type="function">
    <text evidence="2">Component of the dihydroxyacetone kinase complex, which is responsible for the phosphoenolpyruvate (PEP)-dependent phosphorylation of dihydroxyacetone. DhaM serves as the phosphoryl donor. Is phosphorylated by phosphoenolpyruvate in an EI- and HPr-dependent reaction, and a phosphorelay system on histidine residues finally leads to phosphoryl transfer to DhaL and dihydroxyacetone.</text>
</comment>
<dbReference type="InterPro" id="IPR036662">
    <property type="entry name" value="PTS_EIIA_man-typ_sf"/>
</dbReference>
<dbReference type="Gene3D" id="3.40.50.510">
    <property type="entry name" value="Phosphotransferase system, mannose-type IIA component"/>
    <property type="match status" value="1"/>
</dbReference>
<comment type="caution">
    <text evidence="7">The sequence shown here is derived from an EMBL/GenBank/DDBJ whole genome shotgun (WGS) entry which is preliminary data.</text>
</comment>
<dbReference type="RefSeq" id="WP_207702933.1">
    <property type="nucleotide sequence ID" value="NZ_JAFREL020000003.1"/>
</dbReference>
<dbReference type="Pfam" id="PF03610">
    <property type="entry name" value="EIIA-man"/>
    <property type="match status" value="1"/>
</dbReference>
<dbReference type="InterPro" id="IPR004701">
    <property type="entry name" value="PTS_EIIA_man-typ"/>
</dbReference>
<evidence type="ECO:0000256" key="5">
    <source>
        <dbReference type="ARBA" id="ARBA00046577"/>
    </source>
</evidence>
<evidence type="ECO:0000313" key="8">
    <source>
        <dbReference type="Proteomes" id="UP000664357"/>
    </source>
</evidence>
<gene>
    <name evidence="7" type="ORF">JZO67_003495</name>
</gene>
<comment type="subunit">
    <text evidence="5">Homodimer. The dihydroxyacetone kinase complex is composed of a homodimer of DhaM, a homodimer of DhaK and the subunit DhaL.</text>
</comment>
<reference evidence="7 8" key="1">
    <citation type="submission" date="2024-02" db="EMBL/GenBank/DDBJ databases">
        <title>The Genome Sequence of Enterococcus sp. DIV0159.</title>
        <authorList>
            <person name="Earl A."/>
            <person name="Manson A."/>
            <person name="Gilmore M."/>
            <person name="Sanders J."/>
            <person name="Shea T."/>
            <person name="Howe W."/>
            <person name="Livny J."/>
            <person name="Cuomo C."/>
            <person name="Neafsey D."/>
            <person name="Birren B."/>
        </authorList>
    </citation>
    <scope>NUCLEOTIDE SEQUENCE [LARGE SCALE GENOMIC DNA]</scope>
    <source>
        <strain evidence="7 8">665A</strain>
    </source>
</reference>
<name>A0ABV0ES85_9ENTE</name>
<dbReference type="GO" id="GO:0016301">
    <property type="term" value="F:kinase activity"/>
    <property type="evidence" value="ECO:0007669"/>
    <property type="project" value="UniProtKB-KW"/>
</dbReference>
<protein>
    <recommendedName>
        <fullName evidence="3">phosphoenolpyruvate--glycerone phosphotransferase</fullName>
        <ecNumber evidence="3">2.7.1.121</ecNumber>
    </recommendedName>
</protein>
<dbReference type="EC" id="2.7.1.121" evidence="3"/>
<keyword evidence="8" id="KW-1185">Reference proteome</keyword>
<feature type="domain" description="PTS EIIA type-4" evidence="6">
    <location>
        <begin position="1"/>
        <end position="127"/>
    </location>
</feature>
<sequence length="127" mass="13584">MFGIILVSHSQKITDGTKEMIEEMTGSSSNVRIISAGGTGDGRLGTNAVMIMEVIEANSDCEHILIFCDIGSAILSSETAVELIEDEELTARIDIMDCPLVEGAFAVAVQASVCQDKASVLRELEYI</sequence>
<evidence type="ECO:0000256" key="4">
    <source>
        <dbReference type="ARBA" id="ARBA00022679"/>
    </source>
</evidence>
<dbReference type="InterPro" id="IPR039643">
    <property type="entry name" value="DhaM"/>
</dbReference>
<accession>A0ABV0ES85</accession>
<dbReference type="PROSITE" id="PS51096">
    <property type="entry name" value="PTS_EIIA_TYPE_4"/>
    <property type="match status" value="1"/>
</dbReference>
<comment type="catalytic activity">
    <reaction evidence="1">
        <text>dihydroxyacetone + phosphoenolpyruvate = dihydroxyacetone phosphate + pyruvate</text>
        <dbReference type="Rhea" id="RHEA:18381"/>
        <dbReference type="ChEBI" id="CHEBI:15361"/>
        <dbReference type="ChEBI" id="CHEBI:16016"/>
        <dbReference type="ChEBI" id="CHEBI:57642"/>
        <dbReference type="ChEBI" id="CHEBI:58702"/>
        <dbReference type="EC" id="2.7.1.121"/>
    </reaction>
</comment>
<dbReference type="PANTHER" id="PTHR38594:SF1">
    <property type="entry name" value="PEP-DEPENDENT DIHYDROXYACETONE KINASE, PHOSPHORYL DONOR SUBUNIT DHAM"/>
    <property type="match status" value="1"/>
</dbReference>